<feature type="non-terminal residue" evidence="2">
    <location>
        <position position="1"/>
    </location>
</feature>
<dbReference type="SUPFAM" id="SSF63825">
    <property type="entry name" value="YWTD domain"/>
    <property type="match status" value="1"/>
</dbReference>
<dbReference type="Gene3D" id="2.70.70.10">
    <property type="entry name" value="Glucose Permease (Domain IIA)"/>
    <property type="match status" value="1"/>
</dbReference>
<reference evidence="2" key="1">
    <citation type="submission" date="2018-06" db="EMBL/GenBank/DDBJ databases">
        <authorList>
            <person name="Zhirakovskaya E."/>
        </authorList>
    </citation>
    <scope>NUCLEOTIDE SEQUENCE</scope>
</reference>
<dbReference type="GO" id="GO:0004222">
    <property type="term" value="F:metalloendopeptidase activity"/>
    <property type="evidence" value="ECO:0007669"/>
    <property type="project" value="TreeGrafter"/>
</dbReference>
<accession>A0A3B0V201</accession>
<dbReference type="InterPro" id="IPR011055">
    <property type="entry name" value="Dup_hybrid_motif"/>
</dbReference>
<gene>
    <name evidence="2" type="ORF">MNBD_CHLOROFLEXI01-1576</name>
</gene>
<dbReference type="EMBL" id="UOEU01000537">
    <property type="protein sequence ID" value="VAW34423.1"/>
    <property type="molecule type" value="Genomic_DNA"/>
</dbReference>
<proteinExistence type="predicted"/>
<dbReference type="SUPFAM" id="SSF51261">
    <property type="entry name" value="Duplicated hybrid motif"/>
    <property type="match status" value="1"/>
</dbReference>
<evidence type="ECO:0000259" key="1">
    <source>
        <dbReference type="Pfam" id="PF01551"/>
    </source>
</evidence>
<dbReference type="InterPro" id="IPR050570">
    <property type="entry name" value="Cell_wall_metabolism_enzyme"/>
</dbReference>
<dbReference type="InterPro" id="IPR016047">
    <property type="entry name" value="M23ase_b-sheet_dom"/>
</dbReference>
<protein>
    <recommendedName>
        <fullName evidence="1">M23ase beta-sheet core domain-containing protein</fullName>
    </recommendedName>
</protein>
<evidence type="ECO:0000313" key="2">
    <source>
        <dbReference type="EMBL" id="VAW34423.1"/>
    </source>
</evidence>
<dbReference type="Pfam" id="PF01551">
    <property type="entry name" value="Peptidase_M23"/>
    <property type="match status" value="1"/>
</dbReference>
<organism evidence="2">
    <name type="scientific">hydrothermal vent metagenome</name>
    <dbReference type="NCBI Taxonomy" id="652676"/>
    <lineage>
        <taxon>unclassified sequences</taxon>
        <taxon>metagenomes</taxon>
        <taxon>ecological metagenomes</taxon>
    </lineage>
</organism>
<dbReference type="PANTHER" id="PTHR21666">
    <property type="entry name" value="PEPTIDASE-RELATED"/>
    <property type="match status" value="1"/>
</dbReference>
<sequence length="398" mass="45010">GSDMRLRLESSYSYANYYFPDGRQRIWSIPEDVLPVDVSGVEDLVYLLWQNENKSATVALFQETARLTQFAPAVPISQPRQIVATETAVYVLDMAGERLLDFHPQTGKLQAIFQLPMVTAFTASPDGSQLLFAGKDRLYFWQQPSNSRFIYGGTTLLGPQPHDTAVWQTSTPYGWPITGNFRDLTRRDLQMPGAPRHYRLGVHQGTDFYWANDTPVYAVAAGIVIRTMLDYEQPSQAAFNRRRAQNLELGYTTPDNLDFYRGQQIWVLQENGFVARYAHLGGIAWDVVEGTAVTVGQQIGTVGNSGSPVSVNSETADAHLHFELWLDDIYLGQFLRPIETRELLEQLFFPSNSNYGRFFTNSIFSTPFSYPIRQNLGGRVIFLHFLLYIKPPPSKNAP</sequence>
<dbReference type="CDD" id="cd12797">
    <property type="entry name" value="M23_peptidase"/>
    <property type="match status" value="1"/>
</dbReference>
<dbReference type="PANTHER" id="PTHR21666:SF270">
    <property type="entry name" value="MUREIN HYDROLASE ACTIVATOR ENVC"/>
    <property type="match status" value="1"/>
</dbReference>
<dbReference type="AlphaFoldDB" id="A0A3B0V201"/>
<feature type="domain" description="M23ase beta-sheet core" evidence="1">
    <location>
        <begin position="258"/>
        <end position="327"/>
    </location>
</feature>
<name>A0A3B0V201_9ZZZZ</name>